<proteinExistence type="predicted"/>
<evidence type="ECO:0000313" key="1">
    <source>
        <dbReference type="EMBL" id="KAH6946294.1"/>
    </source>
</evidence>
<sequence>MRTRRVLRVVSPPIPTVSPQNTDVRGLLKFGQGCLEPEFIHMHHRRRCRPPWLSAVARTPGHKLGPATRGGRQPPPPSVLSKPSAPAPRMCEVSTEMFRPPLPLELGGALADKLRRSSRRSVPATAFLRQLGYDDDEDVGVGHRLEVPLQLVRSEQFCPDDCRLSLT</sequence>
<gene>
    <name evidence="1" type="ORF">HPB50_012698</name>
</gene>
<dbReference type="Proteomes" id="UP000821845">
    <property type="component" value="Chromosome 1"/>
</dbReference>
<accession>A0ACB7TJU3</accession>
<keyword evidence="2" id="KW-1185">Reference proteome</keyword>
<dbReference type="EMBL" id="CM023481">
    <property type="protein sequence ID" value="KAH6946294.1"/>
    <property type="molecule type" value="Genomic_DNA"/>
</dbReference>
<protein>
    <submittedName>
        <fullName evidence="1">Uncharacterized protein</fullName>
    </submittedName>
</protein>
<organism evidence="1 2">
    <name type="scientific">Hyalomma asiaticum</name>
    <name type="common">Tick</name>
    <dbReference type="NCBI Taxonomy" id="266040"/>
    <lineage>
        <taxon>Eukaryota</taxon>
        <taxon>Metazoa</taxon>
        <taxon>Ecdysozoa</taxon>
        <taxon>Arthropoda</taxon>
        <taxon>Chelicerata</taxon>
        <taxon>Arachnida</taxon>
        <taxon>Acari</taxon>
        <taxon>Parasitiformes</taxon>
        <taxon>Ixodida</taxon>
        <taxon>Ixodoidea</taxon>
        <taxon>Ixodidae</taxon>
        <taxon>Hyalomminae</taxon>
        <taxon>Hyalomma</taxon>
    </lineage>
</organism>
<evidence type="ECO:0000313" key="2">
    <source>
        <dbReference type="Proteomes" id="UP000821845"/>
    </source>
</evidence>
<reference evidence="1" key="1">
    <citation type="submission" date="2020-05" db="EMBL/GenBank/DDBJ databases">
        <title>Large-scale comparative analyses of tick genomes elucidate their genetic diversity and vector capacities.</title>
        <authorList>
            <person name="Jia N."/>
            <person name="Wang J."/>
            <person name="Shi W."/>
            <person name="Du L."/>
            <person name="Sun Y."/>
            <person name="Zhan W."/>
            <person name="Jiang J."/>
            <person name="Wang Q."/>
            <person name="Zhang B."/>
            <person name="Ji P."/>
            <person name="Sakyi L.B."/>
            <person name="Cui X."/>
            <person name="Yuan T."/>
            <person name="Jiang B."/>
            <person name="Yang W."/>
            <person name="Lam T.T.-Y."/>
            <person name="Chang Q."/>
            <person name="Ding S."/>
            <person name="Wang X."/>
            <person name="Zhu J."/>
            <person name="Ruan X."/>
            <person name="Zhao L."/>
            <person name="Wei J."/>
            <person name="Que T."/>
            <person name="Du C."/>
            <person name="Cheng J."/>
            <person name="Dai P."/>
            <person name="Han X."/>
            <person name="Huang E."/>
            <person name="Gao Y."/>
            <person name="Liu J."/>
            <person name="Shao H."/>
            <person name="Ye R."/>
            <person name="Li L."/>
            <person name="Wei W."/>
            <person name="Wang X."/>
            <person name="Wang C."/>
            <person name="Yang T."/>
            <person name="Huo Q."/>
            <person name="Li W."/>
            <person name="Guo W."/>
            <person name="Chen H."/>
            <person name="Zhou L."/>
            <person name="Ni X."/>
            <person name="Tian J."/>
            <person name="Zhou Y."/>
            <person name="Sheng Y."/>
            <person name="Liu T."/>
            <person name="Pan Y."/>
            <person name="Xia L."/>
            <person name="Li J."/>
            <person name="Zhao F."/>
            <person name="Cao W."/>
        </authorList>
    </citation>
    <scope>NUCLEOTIDE SEQUENCE</scope>
    <source>
        <strain evidence="1">Hyas-2018</strain>
    </source>
</reference>
<name>A0ACB7TJU3_HYAAI</name>
<comment type="caution">
    <text evidence="1">The sequence shown here is derived from an EMBL/GenBank/DDBJ whole genome shotgun (WGS) entry which is preliminary data.</text>
</comment>